<dbReference type="HOGENOM" id="CLU_2622628_0_0_1"/>
<evidence type="ECO:0000313" key="1">
    <source>
        <dbReference type="EMBL" id="EGO51667.1"/>
    </source>
</evidence>
<proteinExistence type="predicted"/>
<dbReference type="Proteomes" id="UP000008065">
    <property type="component" value="Unassembled WGS sequence"/>
</dbReference>
<dbReference type="EMBL" id="GL891382">
    <property type="protein sequence ID" value="EGO51667.1"/>
    <property type="molecule type" value="Genomic_DNA"/>
</dbReference>
<keyword evidence="2" id="KW-1185">Reference proteome</keyword>
<dbReference type="VEuPathDB" id="FungiDB:NEUTE1DRAFT_118495"/>
<name>F8N2V3_NEUT8</name>
<protein>
    <submittedName>
        <fullName evidence="1">Uncharacterized protein</fullName>
    </submittedName>
</protein>
<accession>F8N2V3</accession>
<dbReference type="GeneID" id="20823573"/>
<evidence type="ECO:0000313" key="2">
    <source>
        <dbReference type="Proteomes" id="UP000008065"/>
    </source>
</evidence>
<sequence length="78" mass="8480">MDANLTVVLPDDAACISLAALTNSGDPTHHLRYLPTASPADGGNETPLNQPIFDCFAPWIPWQGSRCWRFIDVCLSPP</sequence>
<gene>
    <name evidence="1" type="ORF">NEUTE1DRAFT_118495</name>
</gene>
<dbReference type="KEGG" id="nte:NEUTE1DRAFT118495"/>
<dbReference type="RefSeq" id="XP_009855310.1">
    <property type="nucleotide sequence ID" value="XM_009857008.1"/>
</dbReference>
<reference evidence="2" key="1">
    <citation type="journal article" date="2011" name="Genetics">
        <title>Massive changes in genome architecture accompany the transition to self-fertility in the filamentous fungus Neurospora tetrasperma.</title>
        <authorList>
            <person name="Ellison C.E."/>
            <person name="Stajich J.E."/>
            <person name="Jacobson D.J."/>
            <person name="Natvig D.O."/>
            <person name="Lapidus A."/>
            <person name="Foster B."/>
            <person name="Aerts A."/>
            <person name="Riley R."/>
            <person name="Lindquist E.A."/>
            <person name="Grigoriev I.V."/>
            <person name="Taylor J.W."/>
        </authorList>
    </citation>
    <scope>NUCLEOTIDE SEQUENCE [LARGE SCALE GENOMIC DNA]</scope>
    <source>
        <strain evidence="2">FGSC 2508 / P0657</strain>
    </source>
</reference>
<dbReference type="AlphaFoldDB" id="F8N2V3"/>
<organism evidence="1 2">
    <name type="scientific">Neurospora tetrasperma (strain FGSC 2508 / ATCC MYA-4615 / P0657)</name>
    <dbReference type="NCBI Taxonomy" id="510951"/>
    <lineage>
        <taxon>Eukaryota</taxon>
        <taxon>Fungi</taxon>
        <taxon>Dikarya</taxon>
        <taxon>Ascomycota</taxon>
        <taxon>Pezizomycotina</taxon>
        <taxon>Sordariomycetes</taxon>
        <taxon>Sordariomycetidae</taxon>
        <taxon>Sordariales</taxon>
        <taxon>Sordariaceae</taxon>
        <taxon>Neurospora</taxon>
    </lineage>
</organism>